<name>A0A9D1IDY5_9FIRM</name>
<dbReference type="CDD" id="cd01392">
    <property type="entry name" value="HTH_LacI"/>
    <property type="match status" value="1"/>
</dbReference>
<comment type="caution">
    <text evidence="5">The sequence shown here is derived from an EMBL/GenBank/DDBJ whole genome shotgun (WGS) entry which is preliminary data.</text>
</comment>
<dbReference type="Proteomes" id="UP000824072">
    <property type="component" value="Unassembled WGS sequence"/>
</dbReference>
<dbReference type="SMART" id="SM00354">
    <property type="entry name" value="HTH_LACI"/>
    <property type="match status" value="1"/>
</dbReference>
<dbReference type="PANTHER" id="PTHR30146">
    <property type="entry name" value="LACI-RELATED TRANSCRIPTIONAL REPRESSOR"/>
    <property type="match status" value="1"/>
</dbReference>
<dbReference type="Gene3D" id="3.40.50.2300">
    <property type="match status" value="2"/>
</dbReference>
<accession>A0A9D1IDY5</accession>
<evidence type="ECO:0000313" key="5">
    <source>
        <dbReference type="EMBL" id="HIU34109.1"/>
    </source>
</evidence>
<keyword evidence="3" id="KW-0804">Transcription</keyword>
<feature type="non-terminal residue" evidence="5">
    <location>
        <position position="355"/>
    </location>
</feature>
<dbReference type="InterPro" id="IPR000843">
    <property type="entry name" value="HTH_LacI"/>
</dbReference>
<dbReference type="PANTHER" id="PTHR30146:SF152">
    <property type="entry name" value="TRANSCRIPTIONAL REGULATORY PROTEIN"/>
    <property type="match status" value="1"/>
</dbReference>
<protein>
    <submittedName>
        <fullName evidence="5">Substrate-binding domain-containing protein</fullName>
    </submittedName>
</protein>
<keyword evidence="1" id="KW-0805">Transcription regulation</keyword>
<gene>
    <name evidence="5" type="ORF">IAB02_06050</name>
</gene>
<proteinExistence type="predicted"/>
<dbReference type="SUPFAM" id="SSF47413">
    <property type="entry name" value="lambda repressor-like DNA-binding domains"/>
    <property type="match status" value="1"/>
</dbReference>
<evidence type="ECO:0000259" key="4">
    <source>
        <dbReference type="PROSITE" id="PS50932"/>
    </source>
</evidence>
<feature type="domain" description="HTH lacI-type" evidence="4">
    <location>
        <begin position="4"/>
        <end position="58"/>
    </location>
</feature>
<evidence type="ECO:0000313" key="6">
    <source>
        <dbReference type="Proteomes" id="UP000824072"/>
    </source>
</evidence>
<dbReference type="CDD" id="cd06307">
    <property type="entry name" value="PBP1_sugar_binding"/>
    <property type="match status" value="1"/>
</dbReference>
<reference evidence="5" key="1">
    <citation type="submission" date="2020-10" db="EMBL/GenBank/DDBJ databases">
        <authorList>
            <person name="Gilroy R."/>
        </authorList>
    </citation>
    <scope>NUCLEOTIDE SEQUENCE</scope>
    <source>
        <strain evidence="5">ChiHcec3-11533</strain>
    </source>
</reference>
<dbReference type="SUPFAM" id="SSF53822">
    <property type="entry name" value="Periplasmic binding protein-like I"/>
    <property type="match status" value="1"/>
</dbReference>
<evidence type="ECO:0000256" key="3">
    <source>
        <dbReference type="ARBA" id="ARBA00023163"/>
    </source>
</evidence>
<dbReference type="PROSITE" id="PS50932">
    <property type="entry name" value="HTH_LACI_2"/>
    <property type="match status" value="1"/>
</dbReference>
<dbReference type="EMBL" id="DVMU01000134">
    <property type="protein sequence ID" value="HIU34109.1"/>
    <property type="molecule type" value="Genomic_DNA"/>
</dbReference>
<dbReference type="InterPro" id="IPR010982">
    <property type="entry name" value="Lambda_DNA-bd_dom_sf"/>
</dbReference>
<sequence>MNKVTIETIAREANVSVGTVDRALHGRERIKPETKQKILKTAQRLGYQPNKIASALGRQKKYRIGVIMPQDLPQEPLFFFGNVAEGVKEARDELVDYGVEVEILPCETFDARSQSRVLDAIRPEDFDGLAMMAGSDAIAGSIDRLVDQGVPVVTFNSDASASRRLFFVGENTYNSGRMAGTLMGRLLGGRGKVATFVSFFNPGYSMNRRDGFCDALREGFPDIEVVDERQHFDDLETARRLVHKMLQANPDLNGIFSNTGAGTLALGEVVGEYVKSGQYAGDKRLVLVGYDVTEKVEQYLKDGLFDMVFDQEPRLQGYYGVKLLAKHLLEHWTPEIDEFEIRVKIVIRENVQTHS</sequence>
<organism evidence="5 6">
    <name type="scientific">Candidatus Pullichristensenella excrementigallinarum</name>
    <dbReference type="NCBI Taxonomy" id="2840907"/>
    <lineage>
        <taxon>Bacteria</taxon>
        <taxon>Bacillati</taxon>
        <taxon>Bacillota</taxon>
        <taxon>Clostridia</taxon>
        <taxon>Candidatus Pullichristensenella</taxon>
    </lineage>
</organism>
<dbReference type="Pfam" id="PF13407">
    <property type="entry name" value="Peripla_BP_4"/>
    <property type="match status" value="1"/>
</dbReference>
<evidence type="ECO:0000256" key="2">
    <source>
        <dbReference type="ARBA" id="ARBA00023125"/>
    </source>
</evidence>
<dbReference type="Gene3D" id="1.10.260.40">
    <property type="entry name" value="lambda repressor-like DNA-binding domains"/>
    <property type="match status" value="1"/>
</dbReference>
<dbReference type="InterPro" id="IPR028082">
    <property type="entry name" value="Peripla_BP_I"/>
</dbReference>
<dbReference type="GO" id="GO:0003700">
    <property type="term" value="F:DNA-binding transcription factor activity"/>
    <property type="evidence" value="ECO:0007669"/>
    <property type="project" value="TreeGrafter"/>
</dbReference>
<dbReference type="AlphaFoldDB" id="A0A9D1IDY5"/>
<keyword evidence="2" id="KW-0238">DNA-binding</keyword>
<reference evidence="5" key="2">
    <citation type="journal article" date="2021" name="PeerJ">
        <title>Extensive microbial diversity within the chicken gut microbiome revealed by metagenomics and culture.</title>
        <authorList>
            <person name="Gilroy R."/>
            <person name="Ravi A."/>
            <person name="Getino M."/>
            <person name="Pursley I."/>
            <person name="Horton D.L."/>
            <person name="Alikhan N.F."/>
            <person name="Baker D."/>
            <person name="Gharbi K."/>
            <person name="Hall N."/>
            <person name="Watson M."/>
            <person name="Adriaenssens E.M."/>
            <person name="Foster-Nyarko E."/>
            <person name="Jarju S."/>
            <person name="Secka A."/>
            <person name="Antonio M."/>
            <person name="Oren A."/>
            <person name="Chaudhuri R.R."/>
            <person name="La Ragione R."/>
            <person name="Hildebrand F."/>
            <person name="Pallen M.J."/>
        </authorList>
    </citation>
    <scope>NUCLEOTIDE SEQUENCE</scope>
    <source>
        <strain evidence="5">ChiHcec3-11533</strain>
    </source>
</reference>
<dbReference type="InterPro" id="IPR025997">
    <property type="entry name" value="SBP_2_dom"/>
</dbReference>
<dbReference type="Pfam" id="PF00356">
    <property type="entry name" value="LacI"/>
    <property type="match status" value="1"/>
</dbReference>
<evidence type="ECO:0000256" key="1">
    <source>
        <dbReference type="ARBA" id="ARBA00023015"/>
    </source>
</evidence>
<dbReference type="GO" id="GO:0000976">
    <property type="term" value="F:transcription cis-regulatory region binding"/>
    <property type="evidence" value="ECO:0007669"/>
    <property type="project" value="TreeGrafter"/>
</dbReference>